<accession>A0A835M0R2</accession>
<feature type="compositionally biased region" description="Basic residues" evidence="1">
    <location>
        <begin position="179"/>
        <end position="188"/>
    </location>
</feature>
<sequence length="188" mass="22194">MDKYIKEESGLTVLDGRSELVAATSTHDPRPKRCREVNDEPFSSHTKQLQLDIRSQPRVFTPLTRSLSHIYNRIKNTRCFKPKIRQIKELPNRVYYQFHDIHSHPTDRCYGLKNYIQDLINHGKLGDYVDYPEDLIHHRLLAKRDHSRSPINHRNPIPTLRRTHSPRQQSSPPPTPQHNHNRLPSSHR</sequence>
<reference evidence="2 3" key="1">
    <citation type="submission" date="2020-10" db="EMBL/GenBank/DDBJ databases">
        <title>The Coptis chinensis genome and diversification of protoberbering-type alkaloids.</title>
        <authorList>
            <person name="Wang B."/>
            <person name="Shu S."/>
            <person name="Song C."/>
            <person name="Liu Y."/>
        </authorList>
    </citation>
    <scope>NUCLEOTIDE SEQUENCE [LARGE SCALE GENOMIC DNA]</scope>
    <source>
        <strain evidence="2">HL-2020</strain>
        <tissue evidence="2">Leaf</tissue>
    </source>
</reference>
<gene>
    <name evidence="2" type="ORF">IFM89_025644</name>
</gene>
<feature type="region of interest" description="Disordered" evidence="1">
    <location>
        <begin position="146"/>
        <end position="188"/>
    </location>
</feature>
<evidence type="ECO:0000256" key="1">
    <source>
        <dbReference type="SAM" id="MobiDB-lite"/>
    </source>
</evidence>
<dbReference type="OrthoDB" id="1752268at2759"/>
<keyword evidence="3" id="KW-1185">Reference proteome</keyword>
<organism evidence="2 3">
    <name type="scientific">Coptis chinensis</name>
    <dbReference type="NCBI Taxonomy" id="261450"/>
    <lineage>
        <taxon>Eukaryota</taxon>
        <taxon>Viridiplantae</taxon>
        <taxon>Streptophyta</taxon>
        <taxon>Embryophyta</taxon>
        <taxon>Tracheophyta</taxon>
        <taxon>Spermatophyta</taxon>
        <taxon>Magnoliopsida</taxon>
        <taxon>Ranunculales</taxon>
        <taxon>Ranunculaceae</taxon>
        <taxon>Coptidoideae</taxon>
        <taxon>Coptis</taxon>
    </lineage>
</organism>
<name>A0A835M0R2_9MAGN</name>
<comment type="caution">
    <text evidence="2">The sequence shown here is derived from an EMBL/GenBank/DDBJ whole genome shotgun (WGS) entry which is preliminary data.</text>
</comment>
<proteinExistence type="predicted"/>
<dbReference type="AlphaFoldDB" id="A0A835M0R2"/>
<dbReference type="EMBL" id="JADFTS010000005">
    <property type="protein sequence ID" value="KAF9606476.1"/>
    <property type="molecule type" value="Genomic_DNA"/>
</dbReference>
<dbReference type="Proteomes" id="UP000631114">
    <property type="component" value="Unassembled WGS sequence"/>
</dbReference>
<protein>
    <submittedName>
        <fullName evidence="2">Uncharacterized protein</fullName>
    </submittedName>
</protein>
<evidence type="ECO:0000313" key="2">
    <source>
        <dbReference type="EMBL" id="KAF9606476.1"/>
    </source>
</evidence>
<evidence type="ECO:0000313" key="3">
    <source>
        <dbReference type="Proteomes" id="UP000631114"/>
    </source>
</evidence>